<keyword evidence="5" id="KW-1185">Reference proteome</keyword>
<reference evidence="4 5" key="1">
    <citation type="submission" date="2023-07" db="EMBL/GenBank/DDBJ databases">
        <title>Sorghum-associated microbial communities from plants grown in Nebraska, USA.</title>
        <authorList>
            <person name="Schachtman D."/>
        </authorList>
    </citation>
    <scope>NUCLEOTIDE SEQUENCE [LARGE SCALE GENOMIC DNA]</scope>
    <source>
        <strain evidence="4 5">CC482</strain>
    </source>
</reference>
<proteinExistence type="predicted"/>
<dbReference type="Pfam" id="PF04294">
    <property type="entry name" value="VanW"/>
    <property type="match status" value="1"/>
</dbReference>
<evidence type="ECO:0000256" key="2">
    <source>
        <dbReference type="SAM" id="MobiDB-lite"/>
    </source>
</evidence>
<dbReference type="EMBL" id="JAUSSU010000021">
    <property type="protein sequence ID" value="MDQ0116579.1"/>
    <property type="molecule type" value="Genomic_DNA"/>
</dbReference>
<protein>
    <submittedName>
        <fullName evidence="4">Vancomycin resistance protein YoaR</fullName>
    </submittedName>
</protein>
<accession>A0ABT9UDS7</accession>
<name>A0ABT9UDS7_PAEHA</name>
<dbReference type="InterPro" id="IPR007391">
    <property type="entry name" value="Vancomycin_resist_VanW"/>
</dbReference>
<keyword evidence="1" id="KW-0732">Signal</keyword>
<evidence type="ECO:0000313" key="4">
    <source>
        <dbReference type="EMBL" id="MDQ0116579.1"/>
    </source>
</evidence>
<feature type="region of interest" description="Disordered" evidence="2">
    <location>
        <begin position="436"/>
        <end position="476"/>
    </location>
</feature>
<evidence type="ECO:0000313" key="5">
    <source>
        <dbReference type="Proteomes" id="UP001229346"/>
    </source>
</evidence>
<dbReference type="RefSeq" id="WP_307208649.1">
    <property type="nucleotide sequence ID" value="NZ_JAUSSU010000021.1"/>
</dbReference>
<comment type="caution">
    <text evidence="4">The sequence shown here is derived from an EMBL/GenBank/DDBJ whole genome shotgun (WGS) entry which is preliminary data.</text>
</comment>
<evidence type="ECO:0000256" key="1">
    <source>
        <dbReference type="ARBA" id="ARBA00022729"/>
    </source>
</evidence>
<dbReference type="PANTHER" id="PTHR35788">
    <property type="entry name" value="EXPORTED PROTEIN-RELATED"/>
    <property type="match status" value="1"/>
</dbReference>
<dbReference type="PROSITE" id="PS51109">
    <property type="entry name" value="G5"/>
    <property type="match status" value="1"/>
</dbReference>
<dbReference type="InterPro" id="IPR011098">
    <property type="entry name" value="G5_dom"/>
</dbReference>
<feature type="domain" description="G5" evidence="3">
    <location>
        <begin position="377"/>
        <end position="456"/>
    </location>
</feature>
<organism evidence="4 5">
    <name type="scientific">Paenibacillus harenae</name>
    <dbReference type="NCBI Taxonomy" id="306543"/>
    <lineage>
        <taxon>Bacteria</taxon>
        <taxon>Bacillati</taxon>
        <taxon>Bacillota</taxon>
        <taxon>Bacilli</taxon>
        <taxon>Bacillales</taxon>
        <taxon>Paenibacillaceae</taxon>
        <taxon>Paenibacillus</taxon>
    </lineage>
</organism>
<dbReference type="Gene3D" id="2.20.230.10">
    <property type="entry name" value="Resuscitation-promoting factor rpfb"/>
    <property type="match status" value="1"/>
</dbReference>
<dbReference type="PANTHER" id="PTHR35788:SF1">
    <property type="entry name" value="EXPORTED PROTEIN"/>
    <property type="match status" value="1"/>
</dbReference>
<dbReference type="InterPro" id="IPR052913">
    <property type="entry name" value="Glycopeptide_resist_protein"/>
</dbReference>
<evidence type="ECO:0000259" key="3">
    <source>
        <dbReference type="PROSITE" id="PS51109"/>
    </source>
</evidence>
<sequence>MKRLYLGLAITFVILIAAAGVGWGFVWNYATQDTVPEEVVVGGIPIGGMPIDEAIGLLDDYERSLLNRAITIKANTAAGDSKQWSVGELGYKAEFKGVKEALHKLREGRVWDRAEYRYRFPKSYSLSQSWERDTFDAAVRKQWGWVENNEPKDATRTITDEDEVRYVPHVDGYRIQLEPLSAKVDEWVWIGEQELGKPVERTFTDELPVTAIHPKITLAALKEEGIERKIVEFATDFKTSAEGRAHNVTITAEMLNDTHLAPGDVFDYDKLITATEKVHTYREAPVILNGKLVPGIGGGICQVSSTLYNAVLRAGLEIVERRNHSIPVAYLPLGQDATYSGGSINFRFKNTTGKHLIIRTEVKDRKLTIKLFGTMDESLRYGVESVTLNTLSPKIVETVNASLPTGKQVVVDNGKQGYVVDTFRILYKDGKEASRERISHDTYRAQPTIIERGPQQGESSPAPTPTPNDSVVEDGV</sequence>
<dbReference type="Proteomes" id="UP001229346">
    <property type="component" value="Unassembled WGS sequence"/>
</dbReference>
<dbReference type="SMART" id="SM01208">
    <property type="entry name" value="G5"/>
    <property type="match status" value="1"/>
</dbReference>
<dbReference type="Pfam" id="PF07501">
    <property type="entry name" value="G5"/>
    <property type="match status" value="1"/>
</dbReference>
<gene>
    <name evidence="4" type="ORF">J2T15_006060</name>
</gene>